<name>A0A8C6M9F2_NOTFU</name>
<reference evidence="3" key="1">
    <citation type="submission" date="2014-08" db="EMBL/GenBank/DDBJ databases">
        <authorList>
            <person name="Senf B."/>
            <person name="Petzold A."/>
            <person name="Downie B.R."/>
            <person name="Koch P."/>
            <person name="Platzer M."/>
        </authorList>
    </citation>
    <scope>NUCLEOTIDE SEQUENCE [LARGE SCALE GENOMIC DNA]</scope>
    <source>
        <strain evidence="3">GRZ</strain>
    </source>
</reference>
<feature type="domain" description="Integrase catalytic" evidence="2">
    <location>
        <begin position="192"/>
        <end position="340"/>
    </location>
</feature>
<dbReference type="InterPro" id="IPR001584">
    <property type="entry name" value="Integrase_cat-core"/>
</dbReference>
<dbReference type="AlphaFoldDB" id="A0A8C6M9F2"/>
<dbReference type="Gene3D" id="1.10.340.70">
    <property type="match status" value="1"/>
</dbReference>
<accession>A0A8C6M9F2</accession>
<evidence type="ECO:0000313" key="4">
    <source>
        <dbReference type="Proteomes" id="UP000694548"/>
    </source>
</evidence>
<dbReference type="GeneTree" id="ENSGT00940000163772"/>
<dbReference type="PANTHER" id="PTHR37984">
    <property type="entry name" value="PROTEIN CBG26694"/>
    <property type="match status" value="1"/>
</dbReference>
<dbReference type="Gene3D" id="3.30.420.10">
    <property type="entry name" value="Ribonuclease H-like superfamily/Ribonuclease H"/>
    <property type="match status" value="1"/>
</dbReference>
<dbReference type="GO" id="GO:0003676">
    <property type="term" value="F:nucleic acid binding"/>
    <property type="evidence" value="ECO:0007669"/>
    <property type="project" value="InterPro"/>
</dbReference>
<dbReference type="PANTHER" id="PTHR37984:SF15">
    <property type="entry name" value="INTEGRASE CATALYTIC DOMAIN-CONTAINING PROTEIN"/>
    <property type="match status" value="1"/>
</dbReference>
<protein>
    <recommendedName>
        <fullName evidence="1">Gypsy retrotransposon integrase-like protein 1</fullName>
    </recommendedName>
</protein>
<dbReference type="Pfam" id="PF00665">
    <property type="entry name" value="rve"/>
    <property type="match status" value="1"/>
</dbReference>
<dbReference type="InterPro" id="IPR036397">
    <property type="entry name" value="RNaseH_sf"/>
</dbReference>
<dbReference type="SUPFAM" id="SSF53098">
    <property type="entry name" value="Ribonuclease H-like"/>
    <property type="match status" value="1"/>
</dbReference>
<organism evidence="3 4">
    <name type="scientific">Nothobranchius furzeri</name>
    <name type="common">Turquoise killifish</name>
    <dbReference type="NCBI Taxonomy" id="105023"/>
    <lineage>
        <taxon>Eukaryota</taxon>
        <taxon>Metazoa</taxon>
        <taxon>Chordata</taxon>
        <taxon>Craniata</taxon>
        <taxon>Vertebrata</taxon>
        <taxon>Euteleostomi</taxon>
        <taxon>Actinopterygii</taxon>
        <taxon>Neopterygii</taxon>
        <taxon>Teleostei</taxon>
        <taxon>Neoteleostei</taxon>
        <taxon>Acanthomorphata</taxon>
        <taxon>Ovalentaria</taxon>
        <taxon>Atherinomorphae</taxon>
        <taxon>Cyprinodontiformes</taxon>
        <taxon>Nothobranchiidae</taxon>
        <taxon>Nothobranchius</taxon>
    </lineage>
</organism>
<dbReference type="GO" id="GO:0015074">
    <property type="term" value="P:DNA integration"/>
    <property type="evidence" value="ECO:0007669"/>
    <property type="project" value="InterPro"/>
</dbReference>
<dbReference type="InterPro" id="IPR012337">
    <property type="entry name" value="RNaseH-like_sf"/>
</dbReference>
<sequence length="340" mass="38228">MVPFLQSQFHSQQLPVTPSWTDHKNLAYLKEAKRLNSRQSRWSLFFTRFNFIISFRPGTKNVKPNALSRQYSSDKDQEPATILPPSCVLGSITWDISQRVLDAQQTDPNPGNGPPRKLYVPQHVRGSVIHWAIMARFSIHPGVGRTLALVRRSFWWPSMFKDIKEYISACQVCARNKCTNQPPAGLLRSLPIPSRPWSHIALDFVTGLPPSKGFSVILSIIDRFSKACHFVHFKSLPSSAVTAQLLVKHIFQLHGIPDEILSDRGPKFLSKVWKEFAVSLGANVSLSSGYHPQTNGQCERLNQELEAMLCCVCSSNPNSWSTQLPWIEYAHNTHVSSAAG</sequence>
<dbReference type="PROSITE" id="PS50994">
    <property type="entry name" value="INTEGRASE"/>
    <property type="match status" value="1"/>
</dbReference>
<dbReference type="InterPro" id="IPR050951">
    <property type="entry name" value="Retrovirus_Pol_polyprotein"/>
</dbReference>
<evidence type="ECO:0000259" key="2">
    <source>
        <dbReference type="PROSITE" id="PS50994"/>
    </source>
</evidence>
<evidence type="ECO:0000313" key="3">
    <source>
        <dbReference type="Ensembl" id="ENSNFUP00015031812.1"/>
    </source>
</evidence>
<dbReference type="Ensembl" id="ENSNFUT00015033245.1">
    <property type="protein sequence ID" value="ENSNFUP00015031812.1"/>
    <property type="gene ID" value="ENSNFUG00015015578.1"/>
</dbReference>
<reference evidence="3" key="2">
    <citation type="submission" date="2025-08" db="UniProtKB">
        <authorList>
            <consortium name="Ensembl"/>
        </authorList>
    </citation>
    <scope>IDENTIFICATION</scope>
</reference>
<evidence type="ECO:0000256" key="1">
    <source>
        <dbReference type="ARBA" id="ARBA00039658"/>
    </source>
</evidence>
<keyword evidence="4" id="KW-1185">Reference proteome</keyword>
<reference evidence="3" key="3">
    <citation type="submission" date="2025-09" db="UniProtKB">
        <authorList>
            <consortium name="Ensembl"/>
        </authorList>
    </citation>
    <scope>IDENTIFICATION</scope>
</reference>
<dbReference type="InterPro" id="IPR041588">
    <property type="entry name" value="Integrase_H2C2"/>
</dbReference>
<proteinExistence type="predicted"/>
<dbReference type="Pfam" id="PF17921">
    <property type="entry name" value="Integrase_H2C2"/>
    <property type="match status" value="1"/>
</dbReference>
<dbReference type="Proteomes" id="UP000694548">
    <property type="component" value="Chromosome sgr10"/>
</dbReference>